<keyword evidence="3" id="KW-1185">Reference proteome</keyword>
<feature type="transmembrane region" description="Helical" evidence="1">
    <location>
        <begin position="23"/>
        <end position="42"/>
    </location>
</feature>
<dbReference type="InterPro" id="IPR007445">
    <property type="entry name" value="PilO"/>
</dbReference>
<protein>
    <submittedName>
        <fullName evidence="2">Pilus assembly protein, PilO</fullName>
    </submittedName>
</protein>
<name>A0A1I5MUU9_9BACT</name>
<dbReference type="OrthoDB" id="5333854at2"/>
<keyword evidence="1" id="KW-0472">Membrane</keyword>
<dbReference type="AlphaFoldDB" id="A0A1I5MUU9"/>
<evidence type="ECO:0000313" key="3">
    <source>
        <dbReference type="Proteomes" id="UP000199227"/>
    </source>
</evidence>
<dbReference type="RefSeq" id="WP_092911360.1">
    <property type="nucleotide sequence ID" value="NZ_FOXB01000007.1"/>
</dbReference>
<dbReference type="Pfam" id="PF04350">
    <property type="entry name" value="PilO"/>
    <property type="match status" value="1"/>
</dbReference>
<organism evidence="2 3">
    <name type="scientific">Hydrogenimonas thermophila</name>
    <dbReference type="NCBI Taxonomy" id="223786"/>
    <lineage>
        <taxon>Bacteria</taxon>
        <taxon>Pseudomonadati</taxon>
        <taxon>Campylobacterota</taxon>
        <taxon>Epsilonproteobacteria</taxon>
        <taxon>Campylobacterales</taxon>
        <taxon>Hydrogenimonadaceae</taxon>
        <taxon>Hydrogenimonas</taxon>
    </lineage>
</organism>
<dbReference type="InterPro" id="IPR014717">
    <property type="entry name" value="Transl_elong_EF1B/ribsomal_bS6"/>
</dbReference>
<gene>
    <name evidence="2" type="ORF">SAMN05216234_10730</name>
</gene>
<evidence type="ECO:0000313" key="2">
    <source>
        <dbReference type="EMBL" id="SFP13260.1"/>
    </source>
</evidence>
<sequence length="214" mass="25121">MKIVEDILEKLDNYFEHKKESEFYIIVLGTVFAIGMFSYNILIPETEDMLKKDLQIQNRLKAQLTKEKNYLKSVTVNGDNRYKIKKLQKEIKTLKATLNNLKELNEYSDYQIRKLQELLFNEENWAKFLDSIAKKANDNSVDIDIISNTFIQNQKNFGHVLEIGIECEGNYQSIISFINDIEESELVVDVYDIVLEKEKKLRANFKVSVWGISY</sequence>
<keyword evidence="1" id="KW-0812">Transmembrane</keyword>
<dbReference type="Gene3D" id="3.30.70.60">
    <property type="match status" value="1"/>
</dbReference>
<evidence type="ECO:0000256" key="1">
    <source>
        <dbReference type="SAM" id="Phobius"/>
    </source>
</evidence>
<dbReference type="STRING" id="223786.SAMN05216234_10730"/>
<dbReference type="Proteomes" id="UP000199227">
    <property type="component" value="Unassembled WGS sequence"/>
</dbReference>
<dbReference type="GO" id="GO:0043683">
    <property type="term" value="P:type IV pilus assembly"/>
    <property type="evidence" value="ECO:0007669"/>
    <property type="project" value="InterPro"/>
</dbReference>
<reference evidence="2 3" key="1">
    <citation type="submission" date="2016-10" db="EMBL/GenBank/DDBJ databases">
        <authorList>
            <person name="de Groot N.N."/>
        </authorList>
    </citation>
    <scope>NUCLEOTIDE SEQUENCE [LARGE SCALE GENOMIC DNA]</scope>
    <source>
        <strain evidence="2 3">EP1-55-1</strain>
    </source>
</reference>
<dbReference type="EMBL" id="FOXB01000007">
    <property type="protein sequence ID" value="SFP13260.1"/>
    <property type="molecule type" value="Genomic_DNA"/>
</dbReference>
<dbReference type="GO" id="GO:0043107">
    <property type="term" value="P:type IV pilus-dependent motility"/>
    <property type="evidence" value="ECO:0007669"/>
    <property type="project" value="InterPro"/>
</dbReference>
<proteinExistence type="predicted"/>
<accession>A0A1I5MUU9</accession>
<keyword evidence="1" id="KW-1133">Transmembrane helix</keyword>